<dbReference type="PANTHER" id="PTHR41775:SF1">
    <property type="entry name" value="PEPTIDASE M6-LIKE DOMAIN-CONTAINING PROTEIN"/>
    <property type="match status" value="1"/>
</dbReference>
<dbReference type="GO" id="GO:0008233">
    <property type="term" value="F:peptidase activity"/>
    <property type="evidence" value="ECO:0007669"/>
    <property type="project" value="InterPro"/>
</dbReference>
<protein>
    <recommendedName>
        <fullName evidence="1">Peptidase M6-like domain-containing protein</fullName>
    </recommendedName>
</protein>
<dbReference type="InterPro" id="IPR008757">
    <property type="entry name" value="Peptidase_M6-like_domain"/>
</dbReference>
<dbReference type="Pfam" id="PF05547">
    <property type="entry name" value="Peptidase_M6"/>
    <property type="match status" value="1"/>
</dbReference>
<sequence>MEDARFSTQPCFCPPHPDLVAQYRSGVIGNQEDASQARLFAESTGRIPGLNDGMIFPPSHFQSAPTLHELTTAALERAPLRGPIKVVIVLVDFLDKKFDAGAPAHFKDLFFSTGKIPTGSVTEYYEEVSSGLVSLTGEVFGPFKLNHKVSYYANGGYGRQLQTPNSTTLADDALTVAMPSINFDPYDNDGNGYVDGFIVVHAGGGAEQSRNPNDIWSVKWNIPRERKVDNVKVFAFLTIPQDVKIGISAHELGHLLFGWPDLYDTDNSSAGIGNWCLMAGGSWGGGGDKPVHPSAWCKANQGWVDVVNETTNRQITVADVKTGQKIHRLWKDGDMSGKEYFLLENREATGKDEEIPGEGLLIWHIDDSVDNNANEYHPKVGLMQADGRNDMRFNYNLGDAGDPFPGTSNNVSFTATTNPSSQSYAGQDTYVSVTSIPNAFEYMTVDITVNAIPGDFESDGTVWFRVSNTRVGYSLDVKNDGAGNREGLIQLARDGNYSGQFWQFKPLPDGTYRIRNMFLGADRALDSYGTDKTRVHLATLGDYSGQHWSIKPWGDGSFYLENAWSGPYLSLDSVDGEVDVNMSNGPDSARSTQRWTIVKIRDITEPDFLT</sequence>
<organism evidence="2 3">
    <name type="scientific">Meripilus lineatus</name>
    <dbReference type="NCBI Taxonomy" id="2056292"/>
    <lineage>
        <taxon>Eukaryota</taxon>
        <taxon>Fungi</taxon>
        <taxon>Dikarya</taxon>
        <taxon>Basidiomycota</taxon>
        <taxon>Agaricomycotina</taxon>
        <taxon>Agaricomycetes</taxon>
        <taxon>Polyporales</taxon>
        <taxon>Meripilaceae</taxon>
        <taxon>Meripilus</taxon>
    </lineage>
</organism>
<gene>
    <name evidence="2" type="ORF">NLI96_g623</name>
</gene>
<dbReference type="Gene3D" id="2.80.10.50">
    <property type="match status" value="1"/>
</dbReference>
<dbReference type="Proteomes" id="UP001212997">
    <property type="component" value="Unassembled WGS sequence"/>
</dbReference>
<dbReference type="PROSITE" id="PS50231">
    <property type="entry name" value="RICIN_B_LECTIN"/>
    <property type="match status" value="1"/>
</dbReference>
<dbReference type="CDD" id="cd00161">
    <property type="entry name" value="beta-trefoil_Ricin-like"/>
    <property type="match status" value="1"/>
</dbReference>
<dbReference type="GO" id="GO:0006508">
    <property type="term" value="P:proteolysis"/>
    <property type="evidence" value="ECO:0007669"/>
    <property type="project" value="InterPro"/>
</dbReference>
<accession>A0AAD5VC13</accession>
<evidence type="ECO:0000313" key="3">
    <source>
        <dbReference type="Proteomes" id="UP001212997"/>
    </source>
</evidence>
<reference evidence="2" key="1">
    <citation type="submission" date="2022-07" db="EMBL/GenBank/DDBJ databases">
        <title>Genome Sequence of Physisporinus lineatus.</title>
        <authorList>
            <person name="Buettner E."/>
        </authorList>
    </citation>
    <scope>NUCLEOTIDE SEQUENCE</scope>
    <source>
        <strain evidence="2">VT162</strain>
    </source>
</reference>
<proteinExistence type="predicted"/>
<dbReference type="InterPro" id="IPR035992">
    <property type="entry name" value="Ricin_B-like_lectins"/>
</dbReference>
<dbReference type="PANTHER" id="PTHR41775">
    <property type="entry name" value="SECRETED PROTEIN-RELATED"/>
    <property type="match status" value="1"/>
</dbReference>
<dbReference type="NCBIfam" id="TIGR03296">
    <property type="entry name" value="M6dom_TIGR03296"/>
    <property type="match status" value="1"/>
</dbReference>
<name>A0AAD5VC13_9APHY</name>
<evidence type="ECO:0000259" key="1">
    <source>
        <dbReference type="Pfam" id="PF05547"/>
    </source>
</evidence>
<dbReference type="AlphaFoldDB" id="A0AAD5VC13"/>
<feature type="domain" description="Peptidase M6-like" evidence="1">
    <location>
        <begin position="103"/>
        <end position="296"/>
    </location>
</feature>
<dbReference type="SUPFAM" id="SSF50370">
    <property type="entry name" value="Ricin B-like lectins"/>
    <property type="match status" value="1"/>
</dbReference>
<comment type="caution">
    <text evidence="2">The sequence shown here is derived from an EMBL/GenBank/DDBJ whole genome shotgun (WGS) entry which is preliminary data.</text>
</comment>
<dbReference type="EMBL" id="JANAWD010000010">
    <property type="protein sequence ID" value="KAJ3491583.1"/>
    <property type="molecule type" value="Genomic_DNA"/>
</dbReference>
<evidence type="ECO:0000313" key="2">
    <source>
        <dbReference type="EMBL" id="KAJ3491583.1"/>
    </source>
</evidence>
<keyword evidence="3" id="KW-1185">Reference proteome</keyword>
<dbReference type="SUPFAM" id="SSF55486">
    <property type="entry name" value="Metalloproteases ('zincins'), catalytic domain"/>
    <property type="match status" value="1"/>
</dbReference>